<dbReference type="Gene3D" id="1.10.10.1320">
    <property type="entry name" value="Anti-sigma factor, zinc-finger domain"/>
    <property type="match status" value="1"/>
</dbReference>
<dbReference type="Pfam" id="PF11716">
    <property type="entry name" value="MDMPI_N"/>
    <property type="match status" value="1"/>
</dbReference>
<evidence type="ECO:0000259" key="4">
    <source>
        <dbReference type="Pfam" id="PF11716"/>
    </source>
</evidence>
<feature type="region of interest" description="Disordered" evidence="3">
    <location>
        <begin position="1"/>
        <end position="124"/>
    </location>
</feature>
<gene>
    <name evidence="5" type="ORF">K7472_08455</name>
</gene>
<proteinExistence type="predicted"/>
<dbReference type="InterPro" id="IPR024344">
    <property type="entry name" value="MDMPI_metal-binding"/>
</dbReference>
<keyword evidence="5" id="KW-0413">Isomerase</keyword>
<dbReference type="Gene3D" id="1.20.120.450">
    <property type="entry name" value="dinb family like domain"/>
    <property type="match status" value="1"/>
</dbReference>
<keyword evidence="2" id="KW-0804">Transcription</keyword>
<dbReference type="SUPFAM" id="SSF109854">
    <property type="entry name" value="DinB/YfiT-like putative metalloenzymes"/>
    <property type="match status" value="1"/>
</dbReference>
<evidence type="ECO:0000256" key="2">
    <source>
        <dbReference type="ARBA" id="ARBA00023163"/>
    </source>
</evidence>
<dbReference type="InterPro" id="IPR017517">
    <property type="entry name" value="Maleyloyr_isom"/>
</dbReference>
<feature type="compositionally biased region" description="Basic and acidic residues" evidence="3">
    <location>
        <begin position="1"/>
        <end position="30"/>
    </location>
</feature>
<accession>A0ABS7QNX1</accession>
<evidence type="ECO:0000256" key="3">
    <source>
        <dbReference type="SAM" id="MobiDB-lite"/>
    </source>
</evidence>
<keyword evidence="6" id="KW-1185">Reference proteome</keyword>
<feature type="domain" description="Mycothiol-dependent maleylpyruvate isomerase metal-binding" evidence="4">
    <location>
        <begin position="216"/>
        <end position="359"/>
    </location>
</feature>
<organism evidence="5 6">
    <name type="scientific">Streptantibioticus parmotrematis</name>
    <dbReference type="NCBI Taxonomy" id="2873249"/>
    <lineage>
        <taxon>Bacteria</taxon>
        <taxon>Bacillati</taxon>
        <taxon>Actinomycetota</taxon>
        <taxon>Actinomycetes</taxon>
        <taxon>Kitasatosporales</taxon>
        <taxon>Streptomycetaceae</taxon>
        <taxon>Streptantibioticus</taxon>
    </lineage>
</organism>
<feature type="compositionally biased region" description="Basic and acidic residues" evidence="3">
    <location>
        <begin position="77"/>
        <end position="87"/>
    </location>
</feature>
<protein>
    <submittedName>
        <fullName evidence="5">Maleylpyruvate isomerase family mycothiol-dependent enzyme</fullName>
    </submittedName>
</protein>
<evidence type="ECO:0000256" key="1">
    <source>
        <dbReference type="ARBA" id="ARBA00023015"/>
    </source>
</evidence>
<dbReference type="InterPro" id="IPR041916">
    <property type="entry name" value="Anti_sigma_zinc_sf"/>
</dbReference>
<evidence type="ECO:0000313" key="6">
    <source>
        <dbReference type="Proteomes" id="UP001198565"/>
    </source>
</evidence>
<name>A0ABS7QNX1_9ACTN</name>
<dbReference type="Proteomes" id="UP001198565">
    <property type="component" value="Unassembled WGS sequence"/>
</dbReference>
<dbReference type="NCBIfam" id="TIGR03083">
    <property type="entry name" value="maleylpyruvate isomerase family mycothiol-dependent enzyme"/>
    <property type="match status" value="1"/>
</dbReference>
<sequence length="490" mass="51202">MTDSHGPDDPQDPHGPEGPDEPDRPGDRNDPAGPADVPRGAHESGSYEDGSAYGNGSAYGGGYDGSGPYDGSAPYDGPHDGGARREVGGSTRPVPPGRPLPRVPLPRGAAEDRPLGPAPVPPVTPVPSYDHSTLKSLLGAWALAACSPEETTAVEAHLTDCALCADEALRLRDAVELLRPEDPLDLDPLLRARVLENCLGRRPARVPVPEWAGPYDAETARLDALLRDLGSGDWNASVRLEWHDGSCDVTVAEVIGHLTAVDGLIAAALGMSEPLGTGAQDPIDPAERTKAYWHRFGDRSPAEVHDTWREQGHALLRTVSFAGRAAGGLDVPYGPARLPLRDALVDRAMECWIHAGDIAEAVAYPYGPPAPRHLHRMIDLAARTLPGVLAGRRRAGLAVSPTRLVAAGAPGRSLHLEVEGAGGGDWYIPLDSPAAVGTAAGSVAHVALDGVEFCQLTAGHRSPQDLAAGQEGDRAVISDVLAAAAGMSRM</sequence>
<evidence type="ECO:0000313" key="5">
    <source>
        <dbReference type="EMBL" id="MBY8884878.1"/>
    </source>
</evidence>
<keyword evidence="1" id="KW-0805">Transcription regulation</keyword>
<dbReference type="EMBL" id="JAINVZ010000004">
    <property type="protein sequence ID" value="MBY8884878.1"/>
    <property type="molecule type" value="Genomic_DNA"/>
</dbReference>
<feature type="compositionally biased region" description="Pro residues" evidence="3">
    <location>
        <begin position="93"/>
        <end position="104"/>
    </location>
</feature>
<reference evidence="5 6" key="1">
    <citation type="submission" date="2021-08" db="EMBL/GenBank/DDBJ databases">
        <title>Streptomyces sp. PTM05 isolated from lichen.</title>
        <authorList>
            <person name="Somphong A."/>
            <person name="Phongsopitanun W."/>
            <person name="Tanasupawat S."/>
        </authorList>
    </citation>
    <scope>NUCLEOTIDE SEQUENCE [LARGE SCALE GENOMIC DNA]</scope>
    <source>
        <strain evidence="5 6">Ptm05</strain>
    </source>
</reference>
<dbReference type="InterPro" id="IPR034660">
    <property type="entry name" value="DinB/YfiT-like"/>
</dbReference>
<comment type="caution">
    <text evidence="5">The sequence shown here is derived from an EMBL/GenBank/DDBJ whole genome shotgun (WGS) entry which is preliminary data.</text>
</comment>
<dbReference type="RefSeq" id="WP_222975691.1">
    <property type="nucleotide sequence ID" value="NZ_JAINVZ010000004.1"/>
</dbReference>
<dbReference type="GO" id="GO:0016853">
    <property type="term" value="F:isomerase activity"/>
    <property type="evidence" value="ECO:0007669"/>
    <property type="project" value="UniProtKB-KW"/>
</dbReference>